<keyword evidence="2" id="KW-0472">Membrane</keyword>
<dbReference type="Gene3D" id="1.10.8.270">
    <property type="entry name" value="putative rabgap domain of human tbc1 domain family member 14 like domains"/>
    <property type="match status" value="1"/>
</dbReference>
<protein>
    <recommendedName>
        <fullName evidence="3">Rab-GAP TBC domain-containing protein</fullName>
    </recommendedName>
</protein>
<dbReference type="Pfam" id="PF23436">
    <property type="entry name" value="RabGap-TBC_2"/>
    <property type="match status" value="1"/>
</dbReference>
<dbReference type="Gene3D" id="1.10.10.750">
    <property type="entry name" value="Ypt/Rab-GAP domain of gyp1p, domain 1"/>
    <property type="match status" value="1"/>
</dbReference>
<dbReference type="PANTHER" id="PTHR47219">
    <property type="entry name" value="RAB GTPASE-ACTIVATING PROTEIN 1-LIKE"/>
    <property type="match status" value="1"/>
</dbReference>
<dbReference type="InterPro" id="IPR000195">
    <property type="entry name" value="Rab-GAP-TBC_dom"/>
</dbReference>
<feature type="domain" description="Rab-GAP TBC" evidence="3">
    <location>
        <begin position="50"/>
        <end position="257"/>
    </location>
</feature>
<evidence type="ECO:0000256" key="2">
    <source>
        <dbReference type="SAM" id="Phobius"/>
    </source>
</evidence>
<proteinExistence type="predicted"/>
<feature type="region of interest" description="Disordered" evidence="1">
    <location>
        <begin position="1"/>
        <end position="23"/>
    </location>
</feature>
<keyword evidence="2" id="KW-0812">Transmembrane</keyword>
<feature type="transmembrane region" description="Helical" evidence="2">
    <location>
        <begin position="232"/>
        <end position="253"/>
    </location>
</feature>
<comment type="caution">
    <text evidence="4">The sequence shown here is derived from an EMBL/GenBank/DDBJ whole genome shotgun (WGS) entry which is preliminary data.</text>
</comment>
<organism evidence="4 5">
    <name type="scientific">Durusdinium trenchii</name>
    <dbReference type="NCBI Taxonomy" id="1381693"/>
    <lineage>
        <taxon>Eukaryota</taxon>
        <taxon>Sar</taxon>
        <taxon>Alveolata</taxon>
        <taxon>Dinophyceae</taxon>
        <taxon>Suessiales</taxon>
        <taxon>Symbiodiniaceae</taxon>
        <taxon>Durusdinium</taxon>
    </lineage>
</organism>
<accession>A0ABP0NR27</accession>
<evidence type="ECO:0000313" key="5">
    <source>
        <dbReference type="Proteomes" id="UP001642484"/>
    </source>
</evidence>
<evidence type="ECO:0000313" key="4">
    <source>
        <dbReference type="EMBL" id="CAK9065903.1"/>
    </source>
</evidence>
<dbReference type="Proteomes" id="UP001642484">
    <property type="component" value="Unassembled WGS sequence"/>
</dbReference>
<dbReference type="PANTHER" id="PTHR47219:SF9">
    <property type="entry name" value="GTPASE ACTIVATING PROTEIN AND CENTROSOME-ASSOCIATED, ISOFORM B"/>
    <property type="match status" value="1"/>
</dbReference>
<keyword evidence="5" id="KW-1185">Reference proteome</keyword>
<evidence type="ECO:0000256" key="1">
    <source>
        <dbReference type="SAM" id="MobiDB-lite"/>
    </source>
</evidence>
<name>A0ABP0NR27_9DINO</name>
<sequence>MEGAERQASQSSQPSQVSSEQAKWKQMMDEGIARYMREHPDRFHRRVRRGIPPEFRWRVWKAAVRLDDAWPSVDYHSLCEKETQWTPSIVMDVTRTFPDVKAFDDVQQQRLKRVLNAYASCNPEIGYCQGMNYVAGLLLLVSHNEEESFFVFTQLMEHEDFGLAGFYVGKSGLSTWHRSSTWRGESHGEPGRLPLLRRYLRACESLVADTLPELREHFIKQSVQPAVYLHQWFLTLFINCFPISMVMILWDVIMCEGLPVILRIAVSILQVLKDSLLSMEFEDIIKFFKMMKTYHDEDGELGAVKIGQLLMKHTEHVHIPDDTLQYLRPSNVEDDGNLDSDESWENEHSPWYYRWVSGMWPWGKKKPFASTSWSRSAPQLGEASPRTRREGLASGASAPNVAGAPTVEDDHPEENESFFARGWEFL</sequence>
<dbReference type="PROSITE" id="PS50086">
    <property type="entry name" value="TBC_RABGAP"/>
    <property type="match status" value="1"/>
</dbReference>
<dbReference type="Gene3D" id="1.10.472.80">
    <property type="entry name" value="Ypt/Rab-GAP domain of gyp1p, domain 3"/>
    <property type="match status" value="1"/>
</dbReference>
<dbReference type="EMBL" id="CAXAMN010022040">
    <property type="protein sequence ID" value="CAK9065903.1"/>
    <property type="molecule type" value="Genomic_DNA"/>
</dbReference>
<gene>
    <name evidence="4" type="ORF">CCMP2556_LOCUS32367</name>
</gene>
<dbReference type="Pfam" id="PF00566">
    <property type="entry name" value="RabGAP-TBC"/>
    <property type="match status" value="1"/>
</dbReference>
<dbReference type="InterPro" id="IPR050302">
    <property type="entry name" value="Rab_GAP_TBC_domain"/>
</dbReference>
<dbReference type="SUPFAM" id="SSF47923">
    <property type="entry name" value="Ypt/Rab-GAP domain of gyp1p"/>
    <property type="match status" value="2"/>
</dbReference>
<evidence type="ECO:0000259" key="3">
    <source>
        <dbReference type="PROSITE" id="PS50086"/>
    </source>
</evidence>
<feature type="region of interest" description="Disordered" evidence="1">
    <location>
        <begin position="368"/>
        <end position="414"/>
    </location>
</feature>
<dbReference type="InterPro" id="IPR035969">
    <property type="entry name" value="Rab-GAP_TBC_sf"/>
</dbReference>
<keyword evidence="2" id="KW-1133">Transmembrane helix</keyword>
<feature type="compositionally biased region" description="Low complexity" evidence="1">
    <location>
        <begin position="7"/>
        <end position="21"/>
    </location>
</feature>
<dbReference type="SMART" id="SM00164">
    <property type="entry name" value="TBC"/>
    <property type="match status" value="1"/>
</dbReference>
<reference evidence="4 5" key="1">
    <citation type="submission" date="2024-02" db="EMBL/GenBank/DDBJ databases">
        <authorList>
            <person name="Chen Y."/>
            <person name="Shah S."/>
            <person name="Dougan E. K."/>
            <person name="Thang M."/>
            <person name="Chan C."/>
        </authorList>
    </citation>
    <scope>NUCLEOTIDE SEQUENCE [LARGE SCALE GENOMIC DNA]</scope>
</reference>